<dbReference type="EMBL" id="CAVNYO010000181">
    <property type="protein sequence ID" value="CAK5272504.1"/>
    <property type="molecule type" value="Genomic_DNA"/>
</dbReference>
<organism evidence="4 5">
    <name type="scientific">Mycena citricolor</name>
    <dbReference type="NCBI Taxonomy" id="2018698"/>
    <lineage>
        <taxon>Eukaryota</taxon>
        <taxon>Fungi</taxon>
        <taxon>Dikarya</taxon>
        <taxon>Basidiomycota</taxon>
        <taxon>Agaricomycotina</taxon>
        <taxon>Agaricomycetes</taxon>
        <taxon>Agaricomycetidae</taxon>
        <taxon>Agaricales</taxon>
        <taxon>Marasmiineae</taxon>
        <taxon>Mycenaceae</taxon>
        <taxon>Mycena</taxon>
    </lineage>
</organism>
<dbReference type="PANTHER" id="PTHR21660:SF1">
    <property type="entry name" value="ACYL-COENZYME A THIOESTERASE 13"/>
    <property type="match status" value="1"/>
</dbReference>
<keyword evidence="2" id="KW-0378">Hydrolase</keyword>
<evidence type="ECO:0000256" key="1">
    <source>
        <dbReference type="ARBA" id="ARBA00008324"/>
    </source>
</evidence>
<dbReference type="Gene3D" id="3.10.129.10">
    <property type="entry name" value="Hotdog Thioesterase"/>
    <property type="match status" value="1"/>
</dbReference>
<accession>A0AAD2H9E0</accession>
<comment type="caution">
    <text evidence="4">The sequence shown here is derived from an EMBL/GenBank/DDBJ whole genome shotgun (WGS) entry which is preliminary data.</text>
</comment>
<dbReference type="InterPro" id="IPR039298">
    <property type="entry name" value="ACOT13"/>
</dbReference>
<dbReference type="SUPFAM" id="SSF54637">
    <property type="entry name" value="Thioesterase/thiol ester dehydrase-isomerase"/>
    <property type="match status" value="1"/>
</dbReference>
<evidence type="ECO:0000313" key="5">
    <source>
        <dbReference type="Proteomes" id="UP001295794"/>
    </source>
</evidence>
<evidence type="ECO:0000259" key="3">
    <source>
        <dbReference type="Pfam" id="PF03061"/>
    </source>
</evidence>
<protein>
    <recommendedName>
        <fullName evidence="3">Thioesterase domain-containing protein</fullName>
    </recommendedName>
</protein>
<evidence type="ECO:0000256" key="2">
    <source>
        <dbReference type="ARBA" id="ARBA00022801"/>
    </source>
</evidence>
<feature type="domain" description="Thioesterase" evidence="3">
    <location>
        <begin position="110"/>
        <end position="187"/>
    </location>
</feature>
<dbReference type="InterPro" id="IPR029069">
    <property type="entry name" value="HotDog_dom_sf"/>
</dbReference>
<dbReference type="GO" id="GO:0047617">
    <property type="term" value="F:fatty acyl-CoA hydrolase activity"/>
    <property type="evidence" value="ECO:0007669"/>
    <property type="project" value="InterPro"/>
</dbReference>
<gene>
    <name evidence="4" type="ORF">MYCIT1_LOCUS18163</name>
</gene>
<keyword evidence="5" id="KW-1185">Reference proteome</keyword>
<dbReference type="NCBIfam" id="TIGR00369">
    <property type="entry name" value="unchar_dom_1"/>
    <property type="match status" value="1"/>
</dbReference>
<dbReference type="Pfam" id="PF03061">
    <property type="entry name" value="4HBT"/>
    <property type="match status" value="1"/>
</dbReference>
<proteinExistence type="inferred from homology"/>
<dbReference type="AlphaFoldDB" id="A0AAD2H9E0"/>
<evidence type="ECO:0000313" key="4">
    <source>
        <dbReference type="EMBL" id="CAK5272504.1"/>
    </source>
</evidence>
<dbReference type="Proteomes" id="UP001295794">
    <property type="component" value="Unassembled WGS sequence"/>
</dbReference>
<dbReference type="CDD" id="cd03443">
    <property type="entry name" value="PaaI_thioesterase"/>
    <property type="match status" value="1"/>
</dbReference>
<reference evidence="4" key="1">
    <citation type="submission" date="2023-11" db="EMBL/GenBank/DDBJ databases">
        <authorList>
            <person name="De Vega J J."/>
            <person name="De Vega J J."/>
        </authorList>
    </citation>
    <scope>NUCLEOTIDE SEQUENCE</scope>
</reference>
<name>A0AAD2H9E0_9AGAR</name>
<dbReference type="PANTHER" id="PTHR21660">
    <property type="entry name" value="THIOESTERASE SUPERFAMILY MEMBER-RELATED"/>
    <property type="match status" value="1"/>
</dbReference>
<dbReference type="InterPro" id="IPR003736">
    <property type="entry name" value="PAAI_dom"/>
</dbReference>
<dbReference type="InterPro" id="IPR006683">
    <property type="entry name" value="Thioestr_dom"/>
</dbReference>
<comment type="similarity">
    <text evidence="1">Belongs to the thioesterase PaaI family.</text>
</comment>
<sequence>MSSHGPVPSSSSKVWIDPALLPSDLETDIASVAGNAPDGVKQLVVNTFYAYGVGTSPDTFGYRVGRATRWVDMSVSAAERQASVKKGKQRMEAVTVAEVTVSKDMLNGAGMLHGGCLTYLIDNCASTPLIVLGLLSGMNGVGVTQSMNVLFHAPAPLGTRLRITSSTIALGGRVMTARCEITDDRSGRVVASAFLNKMQPQTTQSKL</sequence>